<keyword evidence="4 8" id="KW-0808">Transferase</keyword>
<dbReference type="InterPro" id="IPR002941">
    <property type="entry name" value="DNA_methylase_N4/N6"/>
</dbReference>
<protein>
    <recommendedName>
        <fullName evidence="2">site-specific DNA-methyltransferase (adenine-specific)</fullName>
        <ecNumber evidence="2">2.1.1.72</ecNumber>
    </recommendedName>
</protein>
<dbReference type="OrthoDB" id="9816043at2"/>
<feature type="domain" description="DNA methylase N-4/N-6" evidence="7">
    <location>
        <begin position="104"/>
        <end position="357"/>
    </location>
</feature>
<name>A0A4R4D2X2_9PROT</name>
<gene>
    <name evidence="8" type="ORF">EXY23_26620</name>
</gene>
<proteinExistence type="inferred from homology"/>
<evidence type="ECO:0000256" key="3">
    <source>
        <dbReference type="ARBA" id="ARBA00022603"/>
    </source>
</evidence>
<dbReference type="GO" id="GO:0008170">
    <property type="term" value="F:N-methyltransferase activity"/>
    <property type="evidence" value="ECO:0007669"/>
    <property type="project" value="InterPro"/>
</dbReference>
<dbReference type="AlphaFoldDB" id="A0A4R4D2X2"/>
<organism evidence="8 9">
    <name type="scientific">Roseicella aquatilis</name>
    <dbReference type="NCBI Taxonomy" id="2527868"/>
    <lineage>
        <taxon>Bacteria</taxon>
        <taxon>Pseudomonadati</taxon>
        <taxon>Pseudomonadota</taxon>
        <taxon>Alphaproteobacteria</taxon>
        <taxon>Acetobacterales</taxon>
        <taxon>Roseomonadaceae</taxon>
        <taxon>Roseicella</taxon>
    </lineage>
</organism>
<dbReference type="SUPFAM" id="SSF53335">
    <property type="entry name" value="S-adenosyl-L-methionine-dependent methyltransferases"/>
    <property type="match status" value="1"/>
</dbReference>
<evidence type="ECO:0000256" key="6">
    <source>
        <dbReference type="ARBA" id="ARBA00047942"/>
    </source>
</evidence>
<evidence type="ECO:0000256" key="2">
    <source>
        <dbReference type="ARBA" id="ARBA00011900"/>
    </source>
</evidence>
<evidence type="ECO:0000256" key="5">
    <source>
        <dbReference type="ARBA" id="ARBA00022691"/>
    </source>
</evidence>
<dbReference type="InterPro" id="IPR029063">
    <property type="entry name" value="SAM-dependent_MTases_sf"/>
</dbReference>
<dbReference type="GO" id="GO:0009007">
    <property type="term" value="F:site-specific DNA-methyltransferase (adenine-specific) activity"/>
    <property type="evidence" value="ECO:0007669"/>
    <property type="project" value="UniProtKB-EC"/>
</dbReference>
<dbReference type="EMBL" id="SKBM01000052">
    <property type="protein sequence ID" value="TCZ51917.1"/>
    <property type="molecule type" value="Genomic_DNA"/>
</dbReference>
<dbReference type="GO" id="GO:0032259">
    <property type="term" value="P:methylation"/>
    <property type="evidence" value="ECO:0007669"/>
    <property type="project" value="UniProtKB-KW"/>
</dbReference>
<evidence type="ECO:0000259" key="7">
    <source>
        <dbReference type="Pfam" id="PF01555"/>
    </source>
</evidence>
<dbReference type="Gene3D" id="3.40.50.150">
    <property type="entry name" value="Vaccinia Virus protein VP39"/>
    <property type="match status" value="1"/>
</dbReference>
<evidence type="ECO:0000256" key="4">
    <source>
        <dbReference type="ARBA" id="ARBA00022679"/>
    </source>
</evidence>
<comment type="similarity">
    <text evidence="1">Belongs to the N(4)/N(6)-methyltransferase family.</text>
</comment>
<dbReference type="Proteomes" id="UP000295023">
    <property type="component" value="Unassembled WGS sequence"/>
</dbReference>
<sequence>MTPDQREKLIHLLQAGEEISPEWARVMFPPEKREYELVYHGKEREEDIIANTIAVPLQPVRSFNGQSEGWHNKLIFGDNLQTMKRLLEMKKAGELCNADGSPGVRLVYIDPPFATMKEFHGSEDQKAYQDKIIGAQFIEFMRKRLILLRELLADDGAIYVHLDWKKVHYIKVVMDEVFGQNNFRNDITWHYPGREMHISSKFNAKHDTLLFYAKSPMTRIRMDQVVIPYDRDERLKGLRRKVHTDEDGREWVWETRGQAAGQEAYKRYVDDIVEQGKPLSDVWSDLQFLRGNHPERTGYPTQKPAALVERVVKASSALGDIVLDAFAGSGTTCAVAEKLGRRWIGIDCGKLAVYTIQKRLLNLKEEVGGEKFSTAPYTLYNAGLYDFSRLRELPWEEWRRFALTLFGCREEKHTRGGIQFDGTLKACPVQVFDYRQHGGAMVTEETLGSIHEAAGSRIGSRMFIIAPALAFDFQQDYIQLGDVRYYALRIPYSIIHELHQKDFMALKQPIDELAVNDTVDAVGFDFIRTPDLEYKTGRCRRSGELLEEAFISIERFHSEAVVREPVKKRGNRETLSMVMLDYDYNVEEDVFSLDDVFYAGEIEAANWRVQFPVERLGQRVMAVFVDIYGNEARVLIPAGEFAATERPSRARKGRAVKAVQQDAVRKS</sequence>
<evidence type="ECO:0000313" key="9">
    <source>
        <dbReference type="Proteomes" id="UP000295023"/>
    </source>
</evidence>
<dbReference type="PRINTS" id="PR00506">
    <property type="entry name" value="D21N6MTFRASE"/>
</dbReference>
<dbReference type="RefSeq" id="WP_132297438.1">
    <property type="nucleotide sequence ID" value="NZ_SKBM01000052.1"/>
</dbReference>
<keyword evidence="9" id="KW-1185">Reference proteome</keyword>
<dbReference type="InterPro" id="IPR002295">
    <property type="entry name" value="N4/N6-MTase_EcoPI_Mod-like"/>
</dbReference>
<comment type="catalytic activity">
    <reaction evidence="6">
        <text>a 2'-deoxyadenosine in DNA + S-adenosyl-L-methionine = an N(6)-methyl-2'-deoxyadenosine in DNA + S-adenosyl-L-homocysteine + H(+)</text>
        <dbReference type="Rhea" id="RHEA:15197"/>
        <dbReference type="Rhea" id="RHEA-COMP:12418"/>
        <dbReference type="Rhea" id="RHEA-COMP:12419"/>
        <dbReference type="ChEBI" id="CHEBI:15378"/>
        <dbReference type="ChEBI" id="CHEBI:57856"/>
        <dbReference type="ChEBI" id="CHEBI:59789"/>
        <dbReference type="ChEBI" id="CHEBI:90615"/>
        <dbReference type="ChEBI" id="CHEBI:90616"/>
        <dbReference type="EC" id="2.1.1.72"/>
    </reaction>
</comment>
<evidence type="ECO:0000313" key="8">
    <source>
        <dbReference type="EMBL" id="TCZ51917.1"/>
    </source>
</evidence>
<dbReference type="Pfam" id="PF01555">
    <property type="entry name" value="N6_N4_Mtase"/>
    <property type="match status" value="1"/>
</dbReference>
<dbReference type="EC" id="2.1.1.72" evidence="2"/>
<comment type="caution">
    <text evidence="8">The sequence shown here is derived from an EMBL/GenBank/DDBJ whole genome shotgun (WGS) entry which is preliminary data.</text>
</comment>
<accession>A0A4R4D2X2</accession>
<reference evidence="8 9" key="1">
    <citation type="submission" date="2019-03" db="EMBL/GenBank/DDBJ databases">
        <title>Paracraurococcus aquatilis NE82 genome sequence.</title>
        <authorList>
            <person name="Zhao Y."/>
            <person name="Du Z."/>
        </authorList>
    </citation>
    <scope>NUCLEOTIDE SEQUENCE [LARGE SCALE GENOMIC DNA]</scope>
    <source>
        <strain evidence="8 9">NE82</strain>
    </source>
</reference>
<dbReference type="GO" id="GO:0003677">
    <property type="term" value="F:DNA binding"/>
    <property type="evidence" value="ECO:0007669"/>
    <property type="project" value="InterPro"/>
</dbReference>
<keyword evidence="5" id="KW-0949">S-adenosyl-L-methionine</keyword>
<evidence type="ECO:0000256" key="1">
    <source>
        <dbReference type="ARBA" id="ARBA00006594"/>
    </source>
</evidence>
<keyword evidence="3 8" id="KW-0489">Methyltransferase</keyword>